<gene>
    <name evidence="3" type="ORF">E1301_Tti007501</name>
</gene>
<dbReference type="PANTHER" id="PTHR21687:SF5">
    <property type="entry name" value="PLASMALEMMA VESICLE-ASSOCIATED PROTEIN"/>
    <property type="match status" value="1"/>
</dbReference>
<proteinExistence type="predicted"/>
<feature type="transmembrane region" description="Helical" evidence="2">
    <location>
        <begin position="28"/>
        <end position="54"/>
    </location>
</feature>
<protein>
    <recommendedName>
        <fullName evidence="5">Plasmalemma vesicle-associated protein</fullName>
    </recommendedName>
</protein>
<comment type="caution">
    <text evidence="3">The sequence shown here is derived from an EMBL/GenBank/DDBJ whole genome shotgun (WGS) entry which is preliminary data.</text>
</comment>
<keyword evidence="4" id="KW-1185">Reference proteome</keyword>
<dbReference type="Proteomes" id="UP000324632">
    <property type="component" value="Chromosome 7"/>
</dbReference>
<evidence type="ECO:0008006" key="5">
    <source>
        <dbReference type="Google" id="ProtNLM"/>
    </source>
</evidence>
<keyword evidence="2" id="KW-1133">Transmembrane helix</keyword>
<dbReference type="EMBL" id="SOYY01000007">
    <property type="protein sequence ID" value="KAA0719181.1"/>
    <property type="molecule type" value="Genomic_DNA"/>
</dbReference>
<feature type="coiled-coil region" evidence="1">
    <location>
        <begin position="189"/>
        <end position="223"/>
    </location>
</feature>
<dbReference type="InterPro" id="IPR009538">
    <property type="entry name" value="PV-1"/>
</dbReference>
<keyword evidence="2" id="KW-0812">Transmembrane</keyword>
<keyword evidence="1" id="KW-0175">Coiled coil</keyword>
<evidence type="ECO:0000256" key="1">
    <source>
        <dbReference type="SAM" id="Coils"/>
    </source>
</evidence>
<dbReference type="GO" id="GO:0002693">
    <property type="term" value="P:positive regulation of cellular extravasation"/>
    <property type="evidence" value="ECO:0007669"/>
    <property type="project" value="TreeGrafter"/>
</dbReference>
<dbReference type="Pfam" id="PF06637">
    <property type="entry name" value="PV-1"/>
    <property type="match status" value="1"/>
</dbReference>
<keyword evidence="2" id="KW-0472">Membrane</keyword>
<dbReference type="AlphaFoldDB" id="A0A5A9PDG1"/>
<reference evidence="3 4" key="1">
    <citation type="journal article" date="2019" name="Mol. Ecol. Resour.">
        <title>Chromosome-level genome assembly of Triplophysa tibetana, a fish adapted to the harsh high-altitude environment of the Tibetan Plateau.</title>
        <authorList>
            <person name="Yang X."/>
            <person name="Liu H."/>
            <person name="Ma Z."/>
            <person name="Zou Y."/>
            <person name="Zou M."/>
            <person name="Mao Y."/>
            <person name="Li X."/>
            <person name="Wang H."/>
            <person name="Chen T."/>
            <person name="Wang W."/>
            <person name="Yang R."/>
        </authorList>
    </citation>
    <scope>NUCLEOTIDE SEQUENCE [LARGE SCALE GENOMIC DNA]</scope>
    <source>
        <strain evidence="3">TTIB1903HZAU</strain>
        <tissue evidence="3">Muscle</tissue>
    </source>
</reference>
<evidence type="ECO:0000313" key="4">
    <source>
        <dbReference type="Proteomes" id="UP000324632"/>
    </source>
</evidence>
<dbReference type="PANTHER" id="PTHR21687">
    <property type="entry name" value="PLASMALEMMA VESICLE-ASSOCIATED PROTEIN"/>
    <property type="match status" value="1"/>
</dbReference>
<evidence type="ECO:0000256" key="2">
    <source>
        <dbReference type="SAM" id="Phobius"/>
    </source>
</evidence>
<name>A0A5A9PDG1_9TELE</name>
<evidence type="ECO:0000313" key="3">
    <source>
        <dbReference type="EMBL" id="KAA0719181.1"/>
    </source>
</evidence>
<sequence>MYNASYSQASFGLAAKKIHKSKGKSCGYYMRIVFFFSSLIQSLIIASLVLFLVYGQPEHTVEEKRLQELDQTVGKLTIENYVLREKEKNLTKHLNITLTVKKTNDKDLFELRKLANISSAAIRTIQIKSAQCEMEKRTSPATRSFNPTFCPDPNESNKQLRLMLQQEADILKMVKANFTQKMGYMKTELENSNKDKDQYHLEAIELRRDKAYLQEELELYQKKCKEDFVASLQGIPNVTKEFLKRIDDLFSKHISFQLTCDKQKNQLENIRENCSSLSREVESKLQSYLDVVGNQFTNINKENSKFVTENKRFREDADWCNQNRSAMVRVNRKVLEQIQLNHDQDTKQLLLESKKCKGENRLNEDLLSVKENQIKMLKDIVNTLNTSLVSCTATKAKPLRYAKHTRCWV</sequence>
<organism evidence="3 4">
    <name type="scientific">Triplophysa tibetana</name>
    <dbReference type="NCBI Taxonomy" id="1572043"/>
    <lineage>
        <taxon>Eukaryota</taxon>
        <taxon>Metazoa</taxon>
        <taxon>Chordata</taxon>
        <taxon>Craniata</taxon>
        <taxon>Vertebrata</taxon>
        <taxon>Euteleostomi</taxon>
        <taxon>Actinopterygii</taxon>
        <taxon>Neopterygii</taxon>
        <taxon>Teleostei</taxon>
        <taxon>Ostariophysi</taxon>
        <taxon>Cypriniformes</taxon>
        <taxon>Nemacheilidae</taxon>
        <taxon>Triplophysa</taxon>
    </lineage>
</organism>
<dbReference type="GO" id="GO:0043114">
    <property type="term" value="P:regulation of vascular permeability"/>
    <property type="evidence" value="ECO:0007669"/>
    <property type="project" value="TreeGrafter"/>
</dbReference>
<accession>A0A5A9PDG1</accession>
<feature type="coiled-coil region" evidence="1">
    <location>
        <begin position="260"/>
        <end position="287"/>
    </location>
</feature>